<evidence type="ECO:0000256" key="1">
    <source>
        <dbReference type="ARBA" id="ARBA00004651"/>
    </source>
</evidence>
<evidence type="ECO:0000256" key="2">
    <source>
        <dbReference type="ARBA" id="ARBA00022475"/>
    </source>
</evidence>
<keyword evidence="7" id="KW-0732">Signal</keyword>
<dbReference type="Proteomes" id="UP000078316">
    <property type="component" value="Unassembled WGS sequence"/>
</dbReference>
<dbReference type="InterPro" id="IPR000045">
    <property type="entry name" value="Prepilin_IV_endopep_pep"/>
</dbReference>
<gene>
    <name evidence="9" type="ORF">A5481_30690</name>
</gene>
<sequence length="168" mass="17041">MASLCLLAVFPFLMAYAAASDLLTMTIPNRVSAALVAGFVVVALVSGLGWAELADHAGAFGATLAVGFGLFCTGKIGGGDAKLAAATALWLGFGSLLDYLTVASLFGGLLTLAVLGLRRHPLPGFAAAWPFALKLHDTREGVPYGLALAASGLVVCPAAPLWRLALSA</sequence>
<dbReference type="Pfam" id="PF01478">
    <property type="entry name" value="Peptidase_A24"/>
    <property type="match status" value="1"/>
</dbReference>
<dbReference type="RefSeq" id="WP_048434687.1">
    <property type="nucleotide sequence ID" value="NZ_LWHQ01000090.1"/>
</dbReference>
<proteinExistence type="predicted"/>
<feature type="chain" id="PRO_5008105458" evidence="7">
    <location>
        <begin position="18"/>
        <end position="168"/>
    </location>
</feature>
<comment type="subcellular location">
    <subcellularLocation>
        <location evidence="1">Cell membrane</location>
        <topology evidence="1">Multi-pass membrane protein</topology>
    </subcellularLocation>
</comment>
<evidence type="ECO:0000256" key="5">
    <source>
        <dbReference type="ARBA" id="ARBA00023136"/>
    </source>
</evidence>
<keyword evidence="4 6" id="KW-1133">Transmembrane helix</keyword>
<dbReference type="OrthoDB" id="5329005at2"/>
<dbReference type="PANTHER" id="PTHR36506:SF1">
    <property type="entry name" value="PREFLAGELLIN PEPTIDASE"/>
    <property type="match status" value="1"/>
</dbReference>
<feature type="transmembrane region" description="Helical" evidence="6">
    <location>
        <begin position="58"/>
        <end position="76"/>
    </location>
</feature>
<feature type="signal peptide" evidence="7">
    <location>
        <begin position="1"/>
        <end position="17"/>
    </location>
</feature>
<dbReference type="GO" id="GO:0005886">
    <property type="term" value="C:plasma membrane"/>
    <property type="evidence" value="ECO:0007669"/>
    <property type="project" value="UniProtKB-SubCell"/>
</dbReference>
<dbReference type="Gene3D" id="1.20.120.1220">
    <property type="match status" value="1"/>
</dbReference>
<dbReference type="STRING" id="427683.A5481_30690"/>
<feature type="domain" description="Prepilin type IV endopeptidase peptidase" evidence="8">
    <location>
        <begin position="9"/>
        <end position="112"/>
    </location>
</feature>
<name>A0A179S0Q2_9HYPH</name>
<feature type="transmembrane region" description="Helical" evidence="6">
    <location>
        <begin position="96"/>
        <end position="117"/>
    </location>
</feature>
<evidence type="ECO:0000313" key="9">
    <source>
        <dbReference type="EMBL" id="OAS14247.1"/>
    </source>
</evidence>
<feature type="transmembrane region" description="Helical" evidence="6">
    <location>
        <begin position="142"/>
        <end position="162"/>
    </location>
</feature>
<keyword evidence="3 6" id="KW-0812">Transmembrane</keyword>
<keyword evidence="2" id="KW-1003">Cell membrane</keyword>
<feature type="transmembrane region" description="Helical" evidence="6">
    <location>
        <begin position="33"/>
        <end position="51"/>
    </location>
</feature>
<dbReference type="AlphaFoldDB" id="A0A179S0Q2"/>
<comment type="caution">
    <text evidence="9">The sequence shown here is derived from an EMBL/GenBank/DDBJ whole genome shotgun (WGS) entry which is preliminary data.</text>
</comment>
<evidence type="ECO:0000256" key="7">
    <source>
        <dbReference type="SAM" id="SignalP"/>
    </source>
</evidence>
<protein>
    <submittedName>
        <fullName evidence="9">Peptidase</fullName>
    </submittedName>
</protein>
<dbReference type="PANTHER" id="PTHR36506">
    <property type="entry name" value="PREFLAGELLIN PEPTIDASE"/>
    <property type="match status" value="1"/>
</dbReference>
<dbReference type="GO" id="GO:0004190">
    <property type="term" value="F:aspartic-type endopeptidase activity"/>
    <property type="evidence" value="ECO:0007669"/>
    <property type="project" value="InterPro"/>
</dbReference>
<accession>A0A179S0Q2</accession>
<evidence type="ECO:0000256" key="3">
    <source>
        <dbReference type="ARBA" id="ARBA00022692"/>
    </source>
</evidence>
<evidence type="ECO:0000313" key="10">
    <source>
        <dbReference type="Proteomes" id="UP000078316"/>
    </source>
</evidence>
<evidence type="ECO:0000259" key="8">
    <source>
        <dbReference type="Pfam" id="PF01478"/>
    </source>
</evidence>
<evidence type="ECO:0000256" key="4">
    <source>
        <dbReference type="ARBA" id="ARBA00022989"/>
    </source>
</evidence>
<dbReference type="EMBL" id="LWHQ01000090">
    <property type="protein sequence ID" value="OAS14247.1"/>
    <property type="molecule type" value="Genomic_DNA"/>
</dbReference>
<reference evidence="9 10" key="1">
    <citation type="submission" date="2016-04" db="EMBL/GenBank/DDBJ databases">
        <authorList>
            <person name="Evans L.H."/>
            <person name="Alamgir A."/>
            <person name="Owens N."/>
            <person name="Weber N.D."/>
            <person name="Virtaneva K."/>
            <person name="Barbian K."/>
            <person name="Babar A."/>
            <person name="Rosenke K."/>
        </authorList>
    </citation>
    <scope>NUCLEOTIDE SEQUENCE [LARGE SCALE GENOMIC DNA]</scope>
    <source>
        <strain evidence="9 10">PMB02</strain>
    </source>
</reference>
<organism evidence="9 10">
    <name type="scientific">Methylobacterium platani</name>
    <dbReference type="NCBI Taxonomy" id="427683"/>
    <lineage>
        <taxon>Bacteria</taxon>
        <taxon>Pseudomonadati</taxon>
        <taxon>Pseudomonadota</taxon>
        <taxon>Alphaproteobacteria</taxon>
        <taxon>Hyphomicrobiales</taxon>
        <taxon>Methylobacteriaceae</taxon>
        <taxon>Methylobacterium</taxon>
    </lineage>
</organism>
<evidence type="ECO:0000256" key="6">
    <source>
        <dbReference type="SAM" id="Phobius"/>
    </source>
</evidence>
<keyword evidence="5 6" id="KW-0472">Membrane</keyword>
<dbReference type="InterPro" id="IPR052218">
    <property type="entry name" value="Preflagellin_Peptidase"/>
</dbReference>